<dbReference type="Proteomes" id="UP001551482">
    <property type="component" value="Unassembled WGS sequence"/>
</dbReference>
<dbReference type="SUPFAM" id="SSF52402">
    <property type="entry name" value="Adenine nucleotide alpha hydrolases-like"/>
    <property type="match status" value="1"/>
</dbReference>
<dbReference type="InterPro" id="IPR014731">
    <property type="entry name" value="ETF_asu_C"/>
</dbReference>
<dbReference type="PANTHER" id="PTHR43153:SF1">
    <property type="entry name" value="ELECTRON TRANSFER FLAVOPROTEIN SUBUNIT ALPHA, MITOCHONDRIAL"/>
    <property type="match status" value="1"/>
</dbReference>
<gene>
    <name evidence="7" type="ORF">AB0C36_09250</name>
</gene>
<dbReference type="Gene3D" id="3.40.50.620">
    <property type="entry name" value="HUPs"/>
    <property type="match status" value="1"/>
</dbReference>
<comment type="similarity">
    <text evidence="2">Belongs to the ETF alpha-subunit/FixB family.</text>
</comment>
<comment type="caution">
    <text evidence="7">The sequence shown here is derived from an EMBL/GenBank/DDBJ whole genome shotgun (WGS) entry which is preliminary data.</text>
</comment>
<evidence type="ECO:0000259" key="6">
    <source>
        <dbReference type="Pfam" id="PF01012"/>
    </source>
</evidence>
<evidence type="ECO:0000256" key="1">
    <source>
        <dbReference type="ARBA" id="ARBA00001974"/>
    </source>
</evidence>
<dbReference type="InterPro" id="IPR014729">
    <property type="entry name" value="Rossmann-like_a/b/a_fold"/>
</dbReference>
<dbReference type="PANTHER" id="PTHR43153">
    <property type="entry name" value="ELECTRON TRANSFER FLAVOPROTEIN ALPHA"/>
    <property type="match status" value="1"/>
</dbReference>
<evidence type="ECO:0000313" key="7">
    <source>
        <dbReference type="EMBL" id="MEU8133681.1"/>
    </source>
</evidence>
<dbReference type="RefSeq" id="WP_358351579.1">
    <property type="nucleotide sequence ID" value="NZ_JBEZFP010000017.1"/>
</dbReference>
<feature type="domain" description="Electron transfer flavoprotein alpha/beta-subunit N-terminal" evidence="6">
    <location>
        <begin position="23"/>
        <end position="179"/>
    </location>
</feature>
<evidence type="ECO:0000256" key="2">
    <source>
        <dbReference type="ARBA" id="ARBA00005817"/>
    </source>
</evidence>
<organism evidence="7 8">
    <name type="scientific">Streptodolium elevatio</name>
    <dbReference type="NCBI Taxonomy" id="3157996"/>
    <lineage>
        <taxon>Bacteria</taxon>
        <taxon>Bacillati</taxon>
        <taxon>Actinomycetota</taxon>
        <taxon>Actinomycetes</taxon>
        <taxon>Kitasatosporales</taxon>
        <taxon>Streptomycetaceae</taxon>
        <taxon>Streptodolium</taxon>
    </lineage>
</organism>
<dbReference type="SUPFAM" id="SSF52467">
    <property type="entry name" value="DHS-like NAD/FAD-binding domain"/>
    <property type="match status" value="1"/>
</dbReference>
<evidence type="ECO:0000256" key="3">
    <source>
        <dbReference type="ARBA" id="ARBA00011355"/>
    </source>
</evidence>
<dbReference type="Pfam" id="PF00766">
    <property type="entry name" value="ETF_alpha"/>
    <property type="match status" value="1"/>
</dbReference>
<evidence type="ECO:0000313" key="8">
    <source>
        <dbReference type="Proteomes" id="UP001551482"/>
    </source>
</evidence>
<proteinExistence type="inferred from homology"/>
<feature type="domain" description="Electron transfer flavoprotein alpha subunit C-terminal" evidence="5">
    <location>
        <begin position="214"/>
        <end position="293"/>
    </location>
</feature>
<comment type="subunit">
    <text evidence="3">Heterodimer of an alpha and a beta subunit.</text>
</comment>
<evidence type="ECO:0000256" key="4">
    <source>
        <dbReference type="ARBA" id="ARBA00025649"/>
    </source>
</evidence>
<dbReference type="InterPro" id="IPR029035">
    <property type="entry name" value="DHS-like_NAD/FAD-binding_dom"/>
</dbReference>
<comment type="cofactor">
    <cofactor evidence="1">
        <name>FAD</name>
        <dbReference type="ChEBI" id="CHEBI:57692"/>
    </cofactor>
</comment>
<evidence type="ECO:0000259" key="5">
    <source>
        <dbReference type="Pfam" id="PF00766"/>
    </source>
</evidence>
<sequence>MQPVLVLVECDGAEGAVCVSGYRLLGMARRLGSPVAVVRRPVEPRVIAALGRYGATRVCVVEDMAEPAVGTAGAGGARGVASTAVAVHAISELAWQMSAAAVLVPSDREGREIAARVAVRLGSGIVTDAVDVFADPDGPVTVQEVCGGAYRVESVVRGTAPVITVACGSAAPAPAPAEAIAEPAVELMRVTLPEADRRVRVVARTRKPDRRPSVAAASVVVAGGRGVGSAEGFALVEKVADALGAAVGGTHAAADLGWCPHDALIGQTGAIVHPRLYIACGISGSVHHRAGIQHAATIVAIDRDPTAPIFRIADVGVVGDLHEVLPALLEELARRRNPAATEAI</sequence>
<accession>A0ABV3DD55</accession>
<dbReference type="Gene3D" id="3.40.50.1220">
    <property type="entry name" value="TPP-binding domain"/>
    <property type="match status" value="1"/>
</dbReference>
<comment type="function">
    <text evidence="4">The electron transfer flavoprotein serves as a specific electron acceptor for other dehydrogenases. It transfers the electrons to the main respiratory chain via ETF-ubiquinone oxidoreductase (ETF dehydrogenase).</text>
</comment>
<name>A0ABV3DD55_9ACTN</name>
<dbReference type="EMBL" id="JBEZFP010000017">
    <property type="protein sequence ID" value="MEU8133681.1"/>
    <property type="molecule type" value="Genomic_DNA"/>
</dbReference>
<reference evidence="7 8" key="1">
    <citation type="submission" date="2024-06" db="EMBL/GenBank/DDBJ databases">
        <title>The Natural Products Discovery Center: Release of the First 8490 Sequenced Strains for Exploring Actinobacteria Biosynthetic Diversity.</title>
        <authorList>
            <person name="Kalkreuter E."/>
            <person name="Kautsar S.A."/>
            <person name="Yang D."/>
            <person name="Bader C.D."/>
            <person name="Teijaro C.N."/>
            <person name="Fluegel L."/>
            <person name="Davis C.M."/>
            <person name="Simpson J.R."/>
            <person name="Lauterbach L."/>
            <person name="Steele A.D."/>
            <person name="Gui C."/>
            <person name="Meng S."/>
            <person name="Li G."/>
            <person name="Viehrig K."/>
            <person name="Ye F."/>
            <person name="Su P."/>
            <person name="Kiefer A.F."/>
            <person name="Nichols A."/>
            <person name="Cepeda A.J."/>
            <person name="Yan W."/>
            <person name="Fan B."/>
            <person name="Jiang Y."/>
            <person name="Adhikari A."/>
            <person name="Zheng C.-J."/>
            <person name="Schuster L."/>
            <person name="Cowan T.M."/>
            <person name="Smanski M.J."/>
            <person name="Chevrette M.G."/>
            <person name="De Carvalho L.P.S."/>
            <person name="Shen B."/>
        </authorList>
    </citation>
    <scope>NUCLEOTIDE SEQUENCE [LARGE SCALE GENOMIC DNA]</scope>
    <source>
        <strain evidence="7 8">NPDC048946</strain>
    </source>
</reference>
<dbReference type="InterPro" id="IPR001308">
    <property type="entry name" value="ETF_a/FixB"/>
</dbReference>
<keyword evidence="8" id="KW-1185">Reference proteome</keyword>
<dbReference type="Pfam" id="PF01012">
    <property type="entry name" value="ETF"/>
    <property type="match status" value="1"/>
</dbReference>
<dbReference type="InterPro" id="IPR014730">
    <property type="entry name" value="ETF_a/b_N"/>
</dbReference>
<protein>
    <submittedName>
        <fullName evidence="7">Electron transfer flavoprotein subunit alpha/FixB family protein</fullName>
    </submittedName>
</protein>